<feature type="compositionally biased region" description="Basic and acidic residues" evidence="1">
    <location>
        <begin position="1"/>
        <end position="12"/>
    </location>
</feature>
<dbReference type="GO" id="GO:0016887">
    <property type="term" value="F:ATP hydrolysis activity"/>
    <property type="evidence" value="ECO:0007669"/>
    <property type="project" value="InterPro"/>
</dbReference>
<dbReference type="InterPro" id="IPR042121">
    <property type="entry name" value="MutL_C_regsub"/>
</dbReference>
<protein>
    <recommendedName>
        <fullName evidence="2">MutL C-terminal dimerisation domain-containing protein</fullName>
    </recommendedName>
</protein>
<evidence type="ECO:0000259" key="2">
    <source>
        <dbReference type="SMART" id="SM00853"/>
    </source>
</evidence>
<dbReference type="InterPro" id="IPR037198">
    <property type="entry name" value="MutL_C_sf"/>
</dbReference>
<accession>A0A1B6CMH0</accession>
<dbReference type="EMBL" id="GEDC01022652">
    <property type="protein sequence ID" value="JAS14646.1"/>
    <property type="molecule type" value="Transcribed_RNA"/>
</dbReference>
<feature type="compositionally biased region" description="Basic and acidic residues" evidence="1">
    <location>
        <begin position="21"/>
        <end position="30"/>
    </location>
</feature>
<dbReference type="GO" id="GO:0006298">
    <property type="term" value="P:mismatch repair"/>
    <property type="evidence" value="ECO:0007669"/>
    <property type="project" value="InterPro"/>
</dbReference>
<dbReference type="SMART" id="SM00853">
    <property type="entry name" value="MutL_C"/>
    <property type="match status" value="1"/>
</dbReference>
<dbReference type="PANTHER" id="PTHR10073:SF47">
    <property type="entry name" value="DNA MISMATCH REPAIR PROTEIN MLH3"/>
    <property type="match status" value="1"/>
</dbReference>
<dbReference type="Pfam" id="PF08676">
    <property type="entry name" value="MutL_C"/>
    <property type="match status" value="1"/>
</dbReference>
<dbReference type="InterPro" id="IPR042120">
    <property type="entry name" value="MutL_C_dimsub"/>
</dbReference>
<feature type="region of interest" description="Disordered" evidence="1">
    <location>
        <begin position="1"/>
        <end position="31"/>
    </location>
</feature>
<sequence>NGVSHRNLEKSNQHLTINRPPRKENHDKPSVMDFESSAGINKYDFICHLGNMSSEANNSLINFNKPLKTNLQEGKYKKCYSNGKINKLNLDSHIDKENVAYKLQKDSILKSMANRYNDVPFCNNAISSSFQFNIGGEILKFDNKEYSKANKKIFSEITNSDSVDERNDALTNFRILNTIDTNLPYKATNLNFMDSKNIFLNRSTNNEKISTEDTITKTDKSPGSFNRSNDNNSKLQSEVINTKSIFRVDYKSSVLNIHSTDDKPANTKTVDSKHTTNNDPNILNIFKNDQKLQYDEQNSKPILAKNNEFFLNTPIRNKELSNVTTLNSIFAADNKPRIFNQSNKDSSIFNIQIDNLKPYEAMIFNINEPSRLNTTTAINQAEQHNNDIFTFSPVLNTTFLYNNSTRLNIKRGSEVLKDKCCNTNGSGYLFNNNSFTTVHDDLPEINVFENSKDFTMKRNDSKKIIMENAELCKNHSSRENSLKNVTELLSEKEYIDSSDLSNLHVQKKPKVESFGFDKYDNNGVELKYDYISHSNSFIEDANRLNKKDKEVNKINIGVKTNNDKSVFNCTHEQKEINLCCEDKLNALQNGSTCQKNVVVLQKESKNNLEKTETIPEFSENDQQLPNDLFLTEEKKSKTELPRFDKLDNIEDDIYECKSYNNNLVEHENTPEMNKNRNSINMNINHDDSNLNCIPDKRIINSSCELNSVGNEIGENNYFILNLESSNAALNHNEKPIFIHSVTGMTSYVLPSNGQEEFTMINRHWFVPKGFSPQTIERERTLEELSSCEKDALQAVVKIDRNYSLTSMKKKNNFSKSGVKGDFISEIKLKAMTQDWKQKQNIKHFQKPFVFDQKSLETGYVLAQVDTKFIAATLTDNNGSKLLVLFDQHAVDERIRLEKLCSGYKDSNGHLDSTIVNFDIQLNLDNSDKEFISNFLSQIKKLGIEITIENSCAIVKSVPTCLYNHALKEGNERMKNVLKDTIETMIKEQIHTLKKTKGVSTGIPNAIHSILCYEACRGAIKFGDKLPENIPQNLISELSKCHLPFQCAHGRPVLTVLSELLTETKEEKKLNLAVLKTRYENRLKQEG</sequence>
<name>A0A1B6CMH0_9HEMI</name>
<dbReference type="GO" id="GO:0140664">
    <property type="term" value="F:ATP-dependent DNA damage sensor activity"/>
    <property type="evidence" value="ECO:0007669"/>
    <property type="project" value="InterPro"/>
</dbReference>
<dbReference type="SUPFAM" id="SSF118116">
    <property type="entry name" value="DNA mismatch repair protein MutL"/>
    <property type="match status" value="1"/>
</dbReference>
<evidence type="ECO:0000256" key="1">
    <source>
        <dbReference type="SAM" id="MobiDB-lite"/>
    </source>
</evidence>
<dbReference type="Gene3D" id="3.30.1370.100">
    <property type="entry name" value="MutL, C-terminal domain, regulatory subdomain"/>
    <property type="match status" value="1"/>
</dbReference>
<dbReference type="GO" id="GO:0032300">
    <property type="term" value="C:mismatch repair complex"/>
    <property type="evidence" value="ECO:0007669"/>
    <property type="project" value="InterPro"/>
</dbReference>
<dbReference type="Gene3D" id="3.30.1540.20">
    <property type="entry name" value="MutL, C-terminal domain, dimerisation subdomain"/>
    <property type="match status" value="1"/>
</dbReference>
<evidence type="ECO:0000313" key="3">
    <source>
        <dbReference type="EMBL" id="JAS14646.1"/>
    </source>
</evidence>
<feature type="domain" description="MutL C-terminal dimerisation" evidence="2">
    <location>
        <begin position="860"/>
        <end position="1025"/>
    </location>
</feature>
<dbReference type="AlphaFoldDB" id="A0A1B6CMH0"/>
<dbReference type="InterPro" id="IPR014790">
    <property type="entry name" value="MutL_C"/>
</dbReference>
<organism evidence="3">
    <name type="scientific">Clastoptera arizonana</name>
    <name type="common">Arizona spittle bug</name>
    <dbReference type="NCBI Taxonomy" id="38151"/>
    <lineage>
        <taxon>Eukaryota</taxon>
        <taxon>Metazoa</taxon>
        <taxon>Ecdysozoa</taxon>
        <taxon>Arthropoda</taxon>
        <taxon>Hexapoda</taxon>
        <taxon>Insecta</taxon>
        <taxon>Pterygota</taxon>
        <taxon>Neoptera</taxon>
        <taxon>Paraneoptera</taxon>
        <taxon>Hemiptera</taxon>
        <taxon>Auchenorrhyncha</taxon>
        <taxon>Cercopoidea</taxon>
        <taxon>Clastopteridae</taxon>
        <taxon>Clastoptera</taxon>
    </lineage>
</organism>
<dbReference type="InterPro" id="IPR038973">
    <property type="entry name" value="MutL/Mlh/Pms-like"/>
</dbReference>
<feature type="non-terminal residue" evidence="3">
    <location>
        <position position="1"/>
    </location>
</feature>
<dbReference type="GO" id="GO:0005524">
    <property type="term" value="F:ATP binding"/>
    <property type="evidence" value="ECO:0007669"/>
    <property type="project" value="InterPro"/>
</dbReference>
<dbReference type="PANTHER" id="PTHR10073">
    <property type="entry name" value="DNA MISMATCH REPAIR PROTEIN MLH, PMS, MUTL"/>
    <property type="match status" value="1"/>
</dbReference>
<proteinExistence type="predicted"/>
<reference evidence="3" key="1">
    <citation type="submission" date="2015-12" db="EMBL/GenBank/DDBJ databases">
        <title>De novo transcriptome assembly of four potential Pierce s Disease insect vectors from Arizona vineyards.</title>
        <authorList>
            <person name="Tassone E.E."/>
        </authorList>
    </citation>
    <scope>NUCLEOTIDE SEQUENCE</scope>
</reference>
<gene>
    <name evidence="3" type="ORF">g.29135</name>
</gene>